<dbReference type="PANTHER" id="PTHR47926">
    <property type="entry name" value="PENTATRICOPEPTIDE REPEAT-CONTAINING PROTEIN"/>
    <property type="match status" value="1"/>
</dbReference>
<gene>
    <name evidence="3" type="ORF">RJ641_026144</name>
</gene>
<dbReference type="PROSITE" id="PS51375">
    <property type="entry name" value="PPR"/>
    <property type="match status" value="5"/>
</dbReference>
<sequence>MFQSGLFRQTFLSLHFTSLQFFSKSLHSSPSSQIIRLTKASYLHLLQTCKSPRQLKQIQTQMFRTGLHDNKYILNKFLVFCADPNVGNLDYAEKVFNFIKNPHLLVYNVMIRGFTKNGFFKNAILLFDKLRVEGVWPDNYTYPFVFKAVGRLGKFSEAMKIHGFALKSGVVFDSYVCNSLMDAYAELGLVGCLVKLFDEMPKRDVVSWNVLIAGYVKWKRYSDAILVFKRMRKETDLRLEEATVVSTLAACSALKDLDLGKEIHEYVVNELGFTTIIGSSLLDMYCKCGCLDLAQLIFEQIPIKNVICWTSMVSGYVSCGLLDEARELFEGSPVHDIVLWTAMINGYVQFNRFDEAQSLFREMQKRRIKADKFIVVALLTGCSQLGALEQGRWIHEYINENKIRIDAVVGTALIEMYAKCGCIGQSLEIFFGLREKDTTLWTSIICGLAMNGKTGKALELFNKMEEVGAKPDDITLIGVLSACSHGGLVKEGRQYFSLMSKVYNIEPKLEHYGCMVDLLGRAGLLVEAAELVEKIPNKKDEVLVPLYGSLLSSCRTHGNVEIGERMAKKLAAIESNESSVHTLLANIYASADRWEDVMKVRRNMKKLGVKKFPGCSSIEVDGIVHEFLVGDASHPKMTEISFMLNRLAKPLLGLKENELEIEDSVPMVF</sequence>
<feature type="repeat" description="PPR" evidence="2">
    <location>
        <begin position="336"/>
        <end position="370"/>
    </location>
</feature>
<dbReference type="InterPro" id="IPR046960">
    <property type="entry name" value="PPR_At4g14850-like_plant"/>
</dbReference>
<dbReference type="InterPro" id="IPR002885">
    <property type="entry name" value="PPR_rpt"/>
</dbReference>
<dbReference type="NCBIfam" id="TIGR00756">
    <property type="entry name" value="PPR"/>
    <property type="match status" value="5"/>
</dbReference>
<keyword evidence="4" id="KW-1185">Reference proteome</keyword>
<feature type="repeat" description="PPR" evidence="2">
    <location>
        <begin position="204"/>
        <end position="234"/>
    </location>
</feature>
<protein>
    <submittedName>
        <fullName evidence="3">Pentatricopeptide repeat</fullName>
    </submittedName>
</protein>
<proteinExistence type="predicted"/>
<dbReference type="Pfam" id="PF13041">
    <property type="entry name" value="PPR_2"/>
    <property type="match status" value="3"/>
</dbReference>
<feature type="repeat" description="PPR" evidence="2">
    <location>
        <begin position="103"/>
        <end position="137"/>
    </location>
</feature>
<comment type="caution">
    <text evidence="3">The sequence shown here is derived from an EMBL/GenBank/DDBJ whole genome shotgun (WGS) entry which is preliminary data.</text>
</comment>
<dbReference type="PANTHER" id="PTHR47926:SF489">
    <property type="entry name" value="PENTATRICOPEPTIDE REPEAT-CONTAINING PROTEIN"/>
    <property type="match status" value="1"/>
</dbReference>
<evidence type="ECO:0000256" key="2">
    <source>
        <dbReference type="PROSITE-ProRule" id="PRU00708"/>
    </source>
</evidence>
<name>A0AAN8WFI6_9MAGN</name>
<evidence type="ECO:0000313" key="4">
    <source>
        <dbReference type="Proteomes" id="UP001370490"/>
    </source>
</evidence>
<dbReference type="InterPro" id="IPR046848">
    <property type="entry name" value="E_motif"/>
</dbReference>
<dbReference type="Proteomes" id="UP001370490">
    <property type="component" value="Unassembled WGS sequence"/>
</dbReference>
<dbReference type="FunFam" id="1.25.40.10:FF:000427">
    <property type="entry name" value="Pentatricopeptide repeat-containing protein chloroplastic"/>
    <property type="match status" value="1"/>
</dbReference>
<organism evidence="3 4">
    <name type="scientific">Dillenia turbinata</name>
    <dbReference type="NCBI Taxonomy" id="194707"/>
    <lineage>
        <taxon>Eukaryota</taxon>
        <taxon>Viridiplantae</taxon>
        <taxon>Streptophyta</taxon>
        <taxon>Embryophyta</taxon>
        <taxon>Tracheophyta</taxon>
        <taxon>Spermatophyta</taxon>
        <taxon>Magnoliopsida</taxon>
        <taxon>eudicotyledons</taxon>
        <taxon>Gunneridae</taxon>
        <taxon>Pentapetalae</taxon>
        <taxon>Dilleniales</taxon>
        <taxon>Dilleniaceae</taxon>
        <taxon>Dillenia</taxon>
    </lineage>
</organism>
<reference evidence="3 4" key="1">
    <citation type="submission" date="2023-12" db="EMBL/GenBank/DDBJ databases">
        <title>A high-quality genome assembly for Dillenia turbinata (Dilleniales).</title>
        <authorList>
            <person name="Chanderbali A."/>
        </authorList>
    </citation>
    <scope>NUCLEOTIDE SEQUENCE [LARGE SCALE GENOMIC DNA]</scope>
    <source>
        <strain evidence="3">LSX21</strain>
        <tissue evidence="3">Leaf</tissue>
    </source>
</reference>
<dbReference type="AlphaFoldDB" id="A0AAN8WFI6"/>
<keyword evidence="1" id="KW-0677">Repeat</keyword>
<dbReference type="EMBL" id="JBAMMX010000003">
    <property type="protein sequence ID" value="KAK6945042.1"/>
    <property type="molecule type" value="Genomic_DNA"/>
</dbReference>
<accession>A0AAN8WFI6</accession>
<evidence type="ECO:0000256" key="1">
    <source>
        <dbReference type="ARBA" id="ARBA00022737"/>
    </source>
</evidence>
<feature type="repeat" description="PPR" evidence="2">
    <location>
        <begin position="437"/>
        <end position="471"/>
    </location>
</feature>
<dbReference type="InterPro" id="IPR011990">
    <property type="entry name" value="TPR-like_helical_dom_sf"/>
</dbReference>
<dbReference type="Pfam" id="PF01535">
    <property type="entry name" value="PPR"/>
    <property type="match status" value="5"/>
</dbReference>
<dbReference type="Gene3D" id="1.25.40.10">
    <property type="entry name" value="Tetratricopeptide repeat domain"/>
    <property type="match status" value="4"/>
</dbReference>
<dbReference type="FunFam" id="1.25.40.10:FF:000989">
    <property type="entry name" value="Pentatricopeptide repeat-containing protein At1g31430"/>
    <property type="match status" value="1"/>
</dbReference>
<dbReference type="FunFam" id="1.25.40.10:FF:000348">
    <property type="entry name" value="Pentatricopeptide repeat-containing protein chloroplastic"/>
    <property type="match status" value="1"/>
</dbReference>
<dbReference type="GO" id="GO:0003723">
    <property type="term" value="F:RNA binding"/>
    <property type="evidence" value="ECO:0007669"/>
    <property type="project" value="InterPro"/>
</dbReference>
<dbReference type="GO" id="GO:0009451">
    <property type="term" value="P:RNA modification"/>
    <property type="evidence" value="ECO:0007669"/>
    <property type="project" value="InterPro"/>
</dbReference>
<dbReference type="Pfam" id="PF20431">
    <property type="entry name" value="E_motif"/>
    <property type="match status" value="1"/>
</dbReference>
<feature type="repeat" description="PPR" evidence="2">
    <location>
        <begin position="173"/>
        <end position="203"/>
    </location>
</feature>
<evidence type="ECO:0000313" key="3">
    <source>
        <dbReference type="EMBL" id="KAK6945042.1"/>
    </source>
</evidence>